<name>A0A8C6EC82_MOSMO</name>
<dbReference type="PANTHER" id="PTHR22808">
    <property type="entry name" value="NCL1 YEAST -RELATED NOL1/NOP2/FMU SUN DOMAIN-CONTAINING"/>
    <property type="match status" value="1"/>
</dbReference>
<dbReference type="GO" id="GO:0030488">
    <property type="term" value="P:tRNA methylation"/>
    <property type="evidence" value="ECO:0007669"/>
    <property type="project" value="TreeGrafter"/>
</dbReference>
<sequence length="199" mass="23314">MGRRSRARRLQQQQQQRPGSAEDGGKRNGAGWEGGYPEIVKENKLFEHYYQELKIVPEGEWDQFMGALREPLPATLRITGYKSHAKEILHCLKNKYFKELEDLEVDGQKVEVPQPLSWYPEELAWHTNLSRKILRKSPQLEKFHQFLVSETESGNLSRQEAVSMIPPLLLNARPHHKFFYLLLRLSSLFLIHSIRLKLQ</sequence>
<reference evidence="2" key="2">
    <citation type="submission" date="2025-09" db="UniProtKB">
        <authorList>
            <consortium name="Ensembl"/>
        </authorList>
    </citation>
    <scope>IDENTIFICATION</scope>
</reference>
<dbReference type="AlphaFoldDB" id="A0A8C6EC82"/>
<dbReference type="Proteomes" id="UP000694544">
    <property type="component" value="Unplaced"/>
</dbReference>
<dbReference type="InterPro" id="IPR029063">
    <property type="entry name" value="SAM-dependent_MTases_sf"/>
</dbReference>
<dbReference type="GO" id="GO:0016428">
    <property type="term" value="F:tRNA (cytidine-5-)-methyltransferase activity"/>
    <property type="evidence" value="ECO:0007669"/>
    <property type="project" value="TreeGrafter"/>
</dbReference>
<dbReference type="Gene3D" id="3.40.50.150">
    <property type="entry name" value="Vaccinia Virus protein VP39"/>
    <property type="match status" value="1"/>
</dbReference>
<organism evidence="2 3">
    <name type="scientific">Moschus moschiferus</name>
    <name type="common">Siberian musk deer</name>
    <name type="synonym">Moschus sibiricus</name>
    <dbReference type="NCBI Taxonomy" id="68415"/>
    <lineage>
        <taxon>Eukaryota</taxon>
        <taxon>Metazoa</taxon>
        <taxon>Chordata</taxon>
        <taxon>Craniata</taxon>
        <taxon>Vertebrata</taxon>
        <taxon>Euteleostomi</taxon>
        <taxon>Mammalia</taxon>
        <taxon>Eutheria</taxon>
        <taxon>Laurasiatheria</taxon>
        <taxon>Artiodactyla</taxon>
        <taxon>Ruminantia</taxon>
        <taxon>Pecora</taxon>
        <taxon>Moschidae</taxon>
        <taxon>Moschus</taxon>
    </lineage>
</organism>
<dbReference type="GeneTree" id="ENSGT00940000153665"/>
<dbReference type="FunFam" id="3.40.50.150:FF:000312">
    <property type="entry name" value="NOP2/Sun RNA methyltransferase family member 2"/>
    <property type="match status" value="1"/>
</dbReference>
<dbReference type="PANTHER" id="PTHR22808:SF20">
    <property type="entry name" value="RNA CYTOSINE C(5)-METHYLTRANSFERASE NSUN2"/>
    <property type="match status" value="1"/>
</dbReference>
<reference evidence="2" key="1">
    <citation type="submission" date="2025-08" db="UniProtKB">
        <authorList>
            <consortium name="Ensembl"/>
        </authorList>
    </citation>
    <scope>IDENTIFICATION</scope>
</reference>
<evidence type="ECO:0000256" key="1">
    <source>
        <dbReference type="SAM" id="MobiDB-lite"/>
    </source>
</evidence>
<evidence type="ECO:0000313" key="3">
    <source>
        <dbReference type="Proteomes" id="UP000694544"/>
    </source>
</evidence>
<gene>
    <name evidence="2" type="primary">NSUN2</name>
</gene>
<feature type="region of interest" description="Disordered" evidence="1">
    <location>
        <begin position="1"/>
        <end position="34"/>
    </location>
</feature>
<keyword evidence="3" id="KW-1185">Reference proteome</keyword>
<evidence type="ECO:0000313" key="2">
    <source>
        <dbReference type="Ensembl" id="ENSMMSP00000027612.1"/>
    </source>
</evidence>
<dbReference type="GO" id="GO:0005634">
    <property type="term" value="C:nucleus"/>
    <property type="evidence" value="ECO:0007669"/>
    <property type="project" value="TreeGrafter"/>
</dbReference>
<dbReference type="GO" id="GO:0005737">
    <property type="term" value="C:cytoplasm"/>
    <property type="evidence" value="ECO:0007669"/>
    <property type="project" value="TreeGrafter"/>
</dbReference>
<protein>
    <submittedName>
        <fullName evidence="2">NOP2/Sun RNA methyltransferase 2</fullName>
    </submittedName>
</protein>
<proteinExistence type="predicted"/>
<dbReference type="GO" id="GO:0000049">
    <property type="term" value="F:tRNA binding"/>
    <property type="evidence" value="ECO:0007669"/>
    <property type="project" value="TreeGrafter"/>
</dbReference>
<dbReference type="InterPro" id="IPR023267">
    <property type="entry name" value="RCMT"/>
</dbReference>
<dbReference type="Ensembl" id="ENSMMST00000030429.1">
    <property type="protein sequence ID" value="ENSMMSP00000027612.1"/>
    <property type="gene ID" value="ENSMMSG00000020641.1"/>
</dbReference>
<dbReference type="SUPFAM" id="SSF53335">
    <property type="entry name" value="S-adenosyl-L-methionine-dependent methyltransferases"/>
    <property type="match status" value="1"/>
</dbReference>
<accession>A0A8C6EC82</accession>